<sequence>MSFRSRESIKECMHVKAAKTTDIAKTSADLVQQYRPLGLKAVLAAALQIKAKPAAKLKKQPA</sequence>
<organism evidence="1 2">
    <name type="scientific">Ensifer adhaerens</name>
    <name type="common">Sinorhizobium morelense</name>
    <dbReference type="NCBI Taxonomy" id="106592"/>
    <lineage>
        <taxon>Bacteria</taxon>
        <taxon>Pseudomonadati</taxon>
        <taxon>Pseudomonadota</taxon>
        <taxon>Alphaproteobacteria</taxon>
        <taxon>Hyphomicrobiales</taxon>
        <taxon>Rhizobiaceae</taxon>
        <taxon>Sinorhizobium/Ensifer group</taxon>
        <taxon>Ensifer</taxon>
    </lineage>
</organism>
<reference evidence="1" key="1">
    <citation type="submission" date="2021-03" db="EMBL/GenBank/DDBJ databases">
        <title>Genomic Encyclopedia of Type Strains, Phase IV (KMG-IV): sequencing the most valuable type-strain genomes for metagenomic binning, comparative biology and taxonomic classification.</title>
        <authorList>
            <person name="Goeker M."/>
        </authorList>
    </citation>
    <scope>NUCLEOTIDE SEQUENCE</scope>
    <source>
        <strain evidence="1">DSM 18131</strain>
    </source>
</reference>
<proteinExistence type="predicted"/>
<protein>
    <submittedName>
        <fullName evidence="1">Uncharacterized protein</fullName>
    </submittedName>
</protein>
<comment type="caution">
    <text evidence="1">The sequence shown here is derived from an EMBL/GenBank/DDBJ whole genome shotgun (WGS) entry which is preliminary data.</text>
</comment>
<evidence type="ECO:0000313" key="2">
    <source>
        <dbReference type="Proteomes" id="UP000823773"/>
    </source>
</evidence>
<gene>
    <name evidence="1" type="ORF">J2Z19_004150</name>
</gene>
<evidence type="ECO:0000313" key="1">
    <source>
        <dbReference type="EMBL" id="MBP1874424.1"/>
    </source>
</evidence>
<name>A0ACC5T1A7_ENSAD</name>
<dbReference type="Proteomes" id="UP000823773">
    <property type="component" value="Unassembled WGS sequence"/>
</dbReference>
<accession>A0ACC5T1A7</accession>
<keyword evidence="2" id="KW-1185">Reference proteome</keyword>
<dbReference type="EMBL" id="JAGGJR010000007">
    <property type="protein sequence ID" value="MBP1874424.1"/>
    <property type="molecule type" value="Genomic_DNA"/>
</dbReference>